<reference evidence="8" key="1">
    <citation type="submission" date="2021-06" db="EMBL/GenBank/DDBJ databases">
        <authorList>
            <person name="Kallberg Y."/>
            <person name="Tangrot J."/>
            <person name="Rosling A."/>
        </authorList>
    </citation>
    <scope>NUCLEOTIDE SEQUENCE</scope>
    <source>
        <strain evidence="8">CL551</strain>
    </source>
</reference>
<dbReference type="Gene3D" id="1.25.40.1050">
    <property type="match status" value="1"/>
</dbReference>
<dbReference type="GO" id="GO:0000956">
    <property type="term" value="P:nuclear-transcribed mRNA catabolic process"/>
    <property type="evidence" value="ECO:0007669"/>
    <property type="project" value="TreeGrafter"/>
</dbReference>
<proteinExistence type="inferred from homology"/>
<evidence type="ECO:0000256" key="2">
    <source>
        <dbReference type="ARBA" id="ARBA00022801"/>
    </source>
</evidence>
<dbReference type="InterPro" id="IPR027073">
    <property type="entry name" value="5_3_exoribonuclease"/>
</dbReference>
<organism evidence="8 9">
    <name type="scientific">Acaulospora morrowiae</name>
    <dbReference type="NCBI Taxonomy" id="94023"/>
    <lineage>
        <taxon>Eukaryota</taxon>
        <taxon>Fungi</taxon>
        <taxon>Fungi incertae sedis</taxon>
        <taxon>Mucoromycota</taxon>
        <taxon>Glomeromycotina</taxon>
        <taxon>Glomeromycetes</taxon>
        <taxon>Diversisporales</taxon>
        <taxon>Acaulosporaceae</taxon>
        <taxon>Acaulospora</taxon>
    </lineage>
</organism>
<dbReference type="InterPro" id="IPR041412">
    <property type="entry name" value="Xrn1_helical"/>
</dbReference>
<dbReference type="Gene3D" id="3.40.50.12390">
    <property type="match status" value="2"/>
</dbReference>
<comment type="caution">
    <text evidence="8">The sequence shown here is derived from an EMBL/GenBank/DDBJ whole genome shotgun (WGS) entry which is preliminary data.</text>
</comment>
<name>A0A9N9HQM6_9GLOM</name>
<dbReference type="PANTHER" id="PTHR12341:SF7">
    <property type="entry name" value="5'-3' EXORIBONUCLEASE 1"/>
    <property type="match status" value="1"/>
</dbReference>
<keyword evidence="3" id="KW-0269">Exonuclease</keyword>
<feature type="domain" description="Xrn1 N-terminal" evidence="6">
    <location>
        <begin position="1"/>
        <end position="230"/>
    </location>
</feature>
<keyword evidence="1" id="KW-0540">Nuclease</keyword>
<comment type="similarity">
    <text evidence="4">Belongs to the 5'-3' exonuclease family.</text>
</comment>
<sequence>MGIPGFFRWLSLRYPHIVKEAKRSPRNKTDFLYLDINAFFHVALRKKTANKQKKLTSRGMLSKVFAEMDVALNISNPQVLVYIAMDGVAPRAKMNEQRSRRFLTRPSSDEVVYDTGSTSLTNESEKSKDGFFVPVDNVSISAGTEFMQVANDAIKYYIYQRLNGRFKNLQIIFNDSSVAGEGEHKIFRFLNAQRSHPEYNSKYRHVVCGGDADFIMYALLTHEPNLRILRPGLEGKDVILNINTLRKHIIHDMVQQTSMEIDEDNIIEDFVCIANFLGNDFLPRLTHLGEARVDMLFSAYNSYFANEKRYITKKGAGINVENLLRFIKYLSLKKPGSMRKGKRSESENINDENNISKRANDYLKTICWSFQYYYGDCPSWRYFYPHHRPPTIPEILKHVKAHGFDQRFNADTPMRPFDQLICILPPNSSYLVPLPFRSLLTDPNSPLQEYFPKVFKTLHYKAILPFVNEEHLMQAMEPGYALLDEKEATRNSIDGRTHMYAGRDSVSFQTLYSLCRGVTQNFSASSIVFGKLSYDGPMLRSVNAPVSEFKEINFNKVAIAQYQLPLESDEPESSRSYSIPVKNPNAISFAHKLRERRLSSDYGSSHSKNAATSSDQKNKSKYSNFGSFGKNSVLGFL</sequence>
<dbReference type="GO" id="GO:0003723">
    <property type="term" value="F:RNA binding"/>
    <property type="evidence" value="ECO:0007669"/>
    <property type="project" value="TreeGrafter"/>
</dbReference>
<evidence type="ECO:0000259" key="6">
    <source>
        <dbReference type="Pfam" id="PF03159"/>
    </source>
</evidence>
<dbReference type="GO" id="GO:0004534">
    <property type="term" value="F:5'-3' RNA exonuclease activity"/>
    <property type="evidence" value="ECO:0007669"/>
    <property type="project" value="TreeGrafter"/>
</dbReference>
<dbReference type="OrthoDB" id="372487at2759"/>
<dbReference type="InterPro" id="IPR004859">
    <property type="entry name" value="Xrn1_N"/>
</dbReference>
<feature type="domain" description="Xrn1 helical" evidence="7">
    <location>
        <begin position="348"/>
        <end position="576"/>
    </location>
</feature>
<dbReference type="Pfam" id="PF17846">
    <property type="entry name" value="XRN_M"/>
    <property type="match status" value="2"/>
</dbReference>
<evidence type="ECO:0000256" key="5">
    <source>
        <dbReference type="SAM" id="MobiDB-lite"/>
    </source>
</evidence>
<evidence type="ECO:0000256" key="4">
    <source>
        <dbReference type="ARBA" id="ARBA00038299"/>
    </source>
</evidence>
<evidence type="ECO:0000256" key="1">
    <source>
        <dbReference type="ARBA" id="ARBA00022722"/>
    </source>
</evidence>
<dbReference type="CDD" id="cd18673">
    <property type="entry name" value="PIN_XRN1-2-like"/>
    <property type="match status" value="1"/>
</dbReference>
<accession>A0A9N9HQM6</accession>
<dbReference type="Pfam" id="PF03159">
    <property type="entry name" value="XRN_N"/>
    <property type="match status" value="1"/>
</dbReference>
<evidence type="ECO:0000313" key="9">
    <source>
        <dbReference type="Proteomes" id="UP000789342"/>
    </source>
</evidence>
<dbReference type="GO" id="GO:0005634">
    <property type="term" value="C:nucleus"/>
    <property type="evidence" value="ECO:0007669"/>
    <property type="project" value="TreeGrafter"/>
</dbReference>
<evidence type="ECO:0000256" key="3">
    <source>
        <dbReference type="ARBA" id="ARBA00022839"/>
    </source>
</evidence>
<feature type="region of interest" description="Disordered" evidence="5">
    <location>
        <begin position="600"/>
        <end position="621"/>
    </location>
</feature>
<feature type="domain" description="Xrn1 helical" evidence="7">
    <location>
        <begin position="261"/>
        <end position="346"/>
    </location>
</feature>
<evidence type="ECO:0000259" key="7">
    <source>
        <dbReference type="Pfam" id="PF17846"/>
    </source>
</evidence>
<evidence type="ECO:0000313" key="8">
    <source>
        <dbReference type="EMBL" id="CAG8700860.1"/>
    </source>
</evidence>
<dbReference type="AlphaFoldDB" id="A0A9N9HQM6"/>
<gene>
    <name evidence="8" type="ORF">AMORRO_LOCUS12121</name>
</gene>
<protein>
    <submittedName>
        <fullName evidence="8">15892_t:CDS:1</fullName>
    </submittedName>
</protein>
<dbReference type="EMBL" id="CAJVPV010017009">
    <property type="protein sequence ID" value="CAG8700860.1"/>
    <property type="molecule type" value="Genomic_DNA"/>
</dbReference>
<feature type="compositionally biased region" description="Polar residues" evidence="5">
    <location>
        <begin position="601"/>
        <end position="621"/>
    </location>
</feature>
<dbReference type="Proteomes" id="UP000789342">
    <property type="component" value="Unassembled WGS sequence"/>
</dbReference>
<keyword evidence="2" id="KW-0378">Hydrolase</keyword>
<dbReference type="PANTHER" id="PTHR12341">
    <property type="entry name" value="5'-&gt;3' EXORIBONUCLEASE"/>
    <property type="match status" value="1"/>
</dbReference>
<keyword evidence="9" id="KW-1185">Reference proteome</keyword>